<dbReference type="GO" id="GO:0015919">
    <property type="term" value="P:peroxisomal membrane transport"/>
    <property type="evidence" value="ECO:0007669"/>
    <property type="project" value="InterPro"/>
</dbReference>
<keyword evidence="2" id="KW-1185">Reference proteome</keyword>
<evidence type="ECO:0000313" key="1">
    <source>
        <dbReference type="EMBL" id="KAH7289654.1"/>
    </source>
</evidence>
<dbReference type="OMA" id="FGNTRFS"/>
<reference evidence="1" key="1">
    <citation type="submission" date="2021-08" db="EMBL/GenBank/DDBJ databases">
        <title>WGS assembly of Ceratopteris richardii.</title>
        <authorList>
            <person name="Marchant D.B."/>
            <person name="Chen G."/>
            <person name="Jenkins J."/>
            <person name="Shu S."/>
            <person name="Leebens-Mack J."/>
            <person name="Grimwood J."/>
            <person name="Schmutz J."/>
            <person name="Soltis P."/>
            <person name="Soltis D."/>
            <person name="Chen Z.-H."/>
        </authorList>
    </citation>
    <scope>NUCLEOTIDE SEQUENCE</scope>
    <source>
        <strain evidence="1">Whitten #5841</strain>
        <tissue evidence="1">Leaf</tissue>
    </source>
</reference>
<sequence>MEYAVTSPTIAEGNATSWSDEISADLDLAEGYLISSQFEEAAALSSSVLRKLKPLWESLKNESHGSMDELAVQDMIDAAGMVLLQVYSESGRSSLIFKDVEAIFGSIAKLPPSIFWAGMCLQISARCYSEAQLSIETFLKERTYSTLEYLYFHAFKPASRHYGKSFGLSPERYVQIIDLYCVEVLAKGLGKLSDALQRVAETDLPAGNKQDIIKKLNKLAVSMDRPADTSLSGYPEKTSRDTSEYQKYFSKSRVSGSEEINSDATSSKEVIRRFDSDSSLKNIFLLSPIMDYFSGWMSSSSMNRSGVPRWKMAIVTLKQRKLQFGGAAVIFIMIAIYRRRYQLSRLFHNLGKAGRLVLSAIFISLRELWDVAFSVQVNPLAAVQPLPSTFYGG</sequence>
<accession>A0A8T2R1F7</accession>
<organism evidence="1 2">
    <name type="scientific">Ceratopteris richardii</name>
    <name type="common">Triangle waterfern</name>
    <dbReference type="NCBI Taxonomy" id="49495"/>
    <lineage>
        <taxon>Eukaryota</taxon>
        <taxon>Viridiplantae</taxon>
        <taxon>Streptophyta</taxon>
        <taxon>Embryophyta</taxon>
        <taxon>Tracheophyta</taxon>
        <taxon>Polypodiopsida</taxon>
        <taxon>Polypodiidae</taxon>
        <taxon>Polypodiales</taxon>
        <taxon>Pteridineae</taxon>
        <taxon>Pteridaceae</taxon>
        <taxon>Parkerioideae</taxon>
        <taxon>Ceratopteris</taxon>
    </lineage>
</organism>
<evidence type="ECO:0000313" key="2">
    <source>
        <dbReference type="Proteomes" id="UP000825935"/>
    </source>
</evidence>
<dbReference type="Proteomes" id="UP000825935">
    <property type="component" value="Chromosome 30"/>
</dbReference>
<dbReference type="AlphaFoldDB" id="A0A8T2R1F7"/>
<dbReference type="PANTHER" id="PTHR36361">
    <property type="entry name" value="PROTEIN APEM9"/>
    <property type="match status" value="1"/>
</dbReference>
<dbReference type="InterPro" id="IPR034571">
    <property type="entry name" value="APEM9"/>
</dbReference>
<gene>
    <name evidence="1" type="ORF">KP509_30G013100</name>
</gene>
<dbReference type="PANTHER" id="PTHR36361:SF1">
    <property type="entry name" value="PROTEIN APEM9"/>
    <property type="match status" value="1"/>
</dbReference>
<name>A0A8T2R1F7_CERRI</name>
<protein>
    <submittedName>
        <fullName evidence="1">Uncharacterized protein</fullName>
    </submittedName>
</protein>
<comment type="caution">
    <text evidence="1">The sequence shown here is derived from an EMBL/GenBank/DDBJ whole genome shotgun (WGS) entry which is preliminary data.</text>
</comment>
<dbReference type="OrthoDB" id="1919407at2759"/>
<proteinExistence type="predicted"/>
<dbReference type="EMBL" id="CM035435">
    <property type="protein sequence ID" value="KAH7289654.1"/>
    <property type="molecule type" value="Genomic_DNA"/>
</dbReference>